<protein>
    <submittedName>
        <fullName evidence="2">Uncharacterized protein</fullName>
    </submittedName>
</protein>
<feature type="region of interest" description="Disordered" evidence="1">
    <location>
        <begin position="146"/>
        <end position="165"/>
    </location>
</feature>
<sequence length="258" mass="27009">MNSVGFNLIEGRARCSAANARGALSAGDVAELGSPVGRCWAVSPGWTADWGHHLVGYPVRRPGSLGGDRRQERAAVLQPLEAPRWPAAPASPWWCEIRSGGRAAGPWPSPRAGRQTGPSPGGLPSPGPGSQGRVIANRNALQCCNRSRHPAGQQPQLLPGGARSDPVGVLLNHGQVPGRDGRQGHHLAGYPVRRPGSQGQVIAGRSDLQCCNRSRCSVGRRRCRAGVTGGALLGHGHVPGGTADRAITWWATRPAAWP</sequence>
<feature type="region of interest" description="Disordered" evidence="1">
    <location>
        <begin position="99"/>
        <end position="132"/>
    </location>
</feature>
<proteinExistence type="predicted"/>
<name>A0A926FMG2_AERHY</name>
<comment type="caution">
    <text evidence="2">The sequence shown here is derived from an EMBL/GenBank/DDBJ whole genome shotgun (WGS) entry which is preliminary data.</text>
</comment>
<organism evidence="2">
    <name type="scientific">Aeromonas hydrophila</name>
    <dbReference type="NCBI Taxonomy" id="644"/>
    <lineage>
        <taxon>Bacteria</taxon>
        <taxon>Pseudomonadati</taxon>
        <taxon>Pseudomonadota</taxon>
        <taxon>Gammaproteobacteria</taxon>
        <taxon>Aeromonadales</taxon>
        <taxon>Aeromonadaceae</taxon>
        <taxon>Aeromonas</taxon>
    </lineage>
</organism>
<gene>
    <name evidence="2" type="ORF">H2136_20820</name>
</gene>
<dbReference type="AlphaFoldDB" id="A0A926FMG2"/>
<reference evidence="2" key="1">
    <citation type="submission" date="2020-07" db="EMBL/GenBank/DDBJ databases">
        <title>Carbapenem Resistant Aeromonas hydrophila Carrying blacphA7 Isolated from Two Solid Organ Transplant Patients.</title>
        <authorList>
            <person name="Hilt E."/>
            <person name="Fitzwater S.P."/>
            <person name="Ward K."/>
            <person name="De St Maurice A."/>
            <person name="Chandrasekaran S."/>
            <person name="Garner O.B."/>
            <person name="Yang S."/>
        </authorList>
    </citation>
    <scope>NUCLEOTIDE SEQUENCE</scope>
    <source>
        <strain evidence="2">B-1</strain>
    </source>
</reference>
<accession>A0A926FMG2</accession>
<dbReference type="EMBL" id="JACLAN010000014">
    <property type="protein sequence ID" value="MBC8674384.1"/>
    <property type="molecule type" value="Genomic_DNA"/>
</dbReference>
<evidence type="ECO:0000313" key="2">
    <source>
        <dbReference type="EMBL" id="MBC8674384.1"/>
    </source>
</evidence>
<evidence type="ECO:0000256" key="1">
    <source>
        <dbReference type="SAM" id="MobiDB-lite"/>
    </source>
</evidence>